<feature type="region of interest" description="Disordered" evidence="1">
    <location>
        <begin position="435"/>
        <end position="471"/>
    </location>
</feature>
<feature type="compositionally biased region" description="Gly residues" evidence="1">
    <location>
        <begin position="342"/>
        <end position="356"/>
    </location>
</feature>
<dbReference type="OrthoDB" id="3217643at2759"/>
<dbReference type="AlphaFoldDB" id="A0A0C3AKW6"/>
<proteinExistence type="predicted"/>
<feature type="compositionally biased region" description="Low complexity" evidence="1">
    <location>
        <begin position="441"/>
        <end position="454"/>
    </location>
</feature>
<feature type="compositionally biased region" description="Pro residues" evidence="1">
    <location>
        <begin position="308"/>
        <end position="318"/>
    </location>
</feature>
<name>A0A0C3AKW6_SERVB</name>
<evidence type="ECO:0000313" key="3">
    <source>
        <dbReference type="Proteomes" id="UP000054097"/>
    </source>
</evidence>
<evidence type="ECO:0000313" key="2">
    <source>
        <dbReference type="EMBL" id="KIM25205.1"/>
    </source>
</evidence>
<dbReference type="STRING" id="933852.A0A0C3AKW6"/>
<feature type="compositionally biased region" description="Polar residues" evidence="1">
    <location>
        <begin position="321"/>
        <end position="334"/>
    </location>
</feature>
<gene>
    <name evidence="2" type="ORF">M408DRAFT_26405</name>
</gene>
<dbReference type="HOGENOM" id="CLU_513049_0_0_1"/>
<feature type="region of interest" description="Disordered" evidence="1">
    <location>
        <begin position="156"/>
        <end position="385"/>
    </location>
</feature>
<dbReference type="Proteomes" id="UP000054097">
    <property type="component" value="Unassembled WGS sequence"/>
</dbReference>
<feature type="region of interest" description="Disordered" evidence="1">
    <location>
        <begin position="500"/>
        <end position="531"/>
    </location>
</feature>
<organism evidence="2 3">
    <name type="scientific">Serendipita vermifera MAFF 305830</name>
    <dbReference type="NCBI Taxonomy" id="933852"/>
    <lineage>
        <taxon>Eukaryota</taxon>
        <taxon>Fungi</taxon>
        <taxon>Dikarya</taxon>
        <taxon>Basidiomycota</taxon>
        <taxon>Agaricomycotina</taxon>
        <taxon>Agaricomycetes</taxon>
        <taxon>Sebacinales</taxon>
        <taxon>Serendipitaceae</taxon>
        <taxon>Serendipita</taxon>
    </lineage>
</organism>
<sequence>MCRLSDAGIDKCLLCPFTAHRKCPHEIAVCTNQAVHPLWKAYYYKNAGDISTFQGCGFCKYAARMGLRTPATQLPDNRGWPGCCFPPDLKHYSWIPMKDWSLVAAYHSMDIPEAVKTASSNPSHTRTRSRGGSGGTNPPAGKLSIEITRSIQQPVPIPHYTKAGSPPSSSSGHNTNHRSYSPSAIYLPTSERSPPRSISSRESNSSGSPPSSTVARSRRDYHDFEGSERSSNSPSSPARSPSQDGHYVGGSRPSSSLQTRRGESPIDRGKRRSNSDPKNQSGTTMSMNITTSTTTAPSAYHARDMSPPQQPRLKPSPPASVVSSNHPYANPYSTASSSMSRLGGGAGSGNGGGGGSSAKSTVSSNYSSQAYRAPAAPPRVRETSGPSITSVLANMSLSYTSPMPPPSSSARSRIAPSAAPVMPLKRGVIPPHVVRGGGSVISGTSSSSSSTNSSAQEGTVVSDSFTDYLSDDSDFDLQRRAEEEAENAFVEALERHEANEFSQARASLAHAPAPGRTRMPNMPAPPRSVRV</sequence>
<evidence type="ECO:0000256" key="1">
    <source>
        <dbReference type="SAM" id="MobiDB-lite"/>
    </source>
</evidence>
<accession>A0A0C3AKW6</accession>
<protein>
    <submittedName>
        <fullName evidence="2">Uncharacterized protein</fullName>
    </submittedName>
</protein>
<keyword evidence="3" id="KW-1185">Reference proteome</keyword>
<feature type="compositionally biased region" description="Low complexity" evidence="1">
    <location>
        <begin position="229"/>
        <end position="242"/>
    </location>
</feature>
<reference evidence="2 3" key="1">
    <citation type="submission" date="2014-04" db="EMBL/GenBank/DDBJ databases">
        <authorList>
            <consortium name="DOE Joint Genome Institute"/>
            <person name="Kuo A."/>
            <person name="Zuccaro A."/>
            <person name="Kohler A."/>
            <person name="Nagy L.G."/>
            <person name="Floudas D."/>
            <person name="Copeland A."/>
            <person name="Barry K.W."/>
            <person name="Cichocki N."/>
            <person name="Veneault-Fourrey C."/>
            <person name="LaButti K."/>
            <person name="Lindquist E.A."/>
            <person name="Lipzen A."/>
            <person name="Lundell T."/>
            <person name="Morin E."/>
            <person name="Murat C."/>
            <person name="Sun H."/>
            <person name="Tunlid A."/>
            <person name="Henrissat B."/>
            <person name="Grigoriev I.V."/>
            <person name="Hibbett D.S."/>
            <person name="Martin F."/>
            <person name="Nordberg H.P."/>
            <person name="Cantor M.N."/>
            <person name="Hua S.X."/>
        </authorList>
    </citation>
    <scope>NUCLEOTIDE SEQUENCE [LARGE SCALE GENOMIC DNA]</scope>
    <source>
        <strain evidence="2 3">MAFF 305830</strain>
    </source>
</reference>
<feature type="compositionally biased region" description="Basic and acidic residues" evidence="1">
    <location>
        <begin position="217"/>
        <end position="228"/>
    </location>
</feature>
<feature type="compositionally biased region" description="Pro residues" evidence="1">
    <location>
        <begin position="522"/>
        <end position="531"/>
    </location>
</feature>
<reference evidence="3" key="2">
    <citation type="submission" date="2015-01" db="EMBL/GenBank/DDBJ databases">
        <title>Evolutionary Origins and Diversification of the Mycorrhizal Mutualists.</title>
        <authorList>
            <consortium name="DOE Joint Genome Institute"/>
            <consortium name="Mycorrhizal Genomics Consortium"/>
            <person name="Kohler A."/>
            <person name="Kuo A."/>
            <person name="Nagy L.G."/>
            <person name="Floudas D."/>
            <person name="Copeland A."/>
            <person name="Barry K.W."/>
            <person name="Cichocki N."/>
            <person name="Veneault-Fourrey C."/>
            <person name="LaButti K."/>
            <person name="Lindquist E.A."/>
            <person name="Lipzen A."/>
            <person name="Lundell T."/>
            <person name="Morin E."/>
            <person name="Murat C."/>
            <person name="Riley R."/>
            <person name="Ohm R."/>
            <person name="Sun H."/>
            <person name="Tunlid A."/>
            <person name="Henrissat B."/>
            <person name="Grigoriev I.V."/>
            <person name="Hibbett D.S."/>
            <person name="Martin F."/>
        </authorList>
    </citation>
    <scope>NUCLEOTIDE SEQUENCE [LARGE SCALE GENOMIC DNA]</scope>
    <source>
        <strain evidence="3">MAFF 305830</strain>
    </source>
</reference>
<feature type="compositionally biased region" description="Low complexity" evidence="1">
    <location>
        <begin position="283"/>
        <end position="295"/>
    </location>
</feature>
<feature type="compositionally biased region" description="Low complexity" evidence="1">
    <location>
        <begin position="190"/>
        <end position="215"/>
    </location>
</feature>
<feature type="region of interest" description="Disordered" evidence="1">
    <location>
        <begin position="115"/>
        <end position="142"/>
    </location>
</feature>
<feature type="compositionally biased region" description="Polar residues" evidence="1">
    <location>
        <begin position="166"/>
        <end position="182"/>
    </location>
</feature>
<dbReference type="EMBL" id="KN824316">
    <property type="protein sequence ID" value="KIM25205.1"/>
    <property type="molecule type" value="Genomic_DNA"/>
</dbReference>
<feature type="compositionally biased region" description="Polar residues" evidence="1">
    <location>
        <begin position="455"/>
        <end position="467"/>
    </location>
</feature>